<protein>
    <submittedName>
        <fullName evidence="3">TorF family putative porin</fullName>
    </submittedName>
</protein>
<dbReference type="GeneID" id="78558719"/>
<feature type="signal peptide" evidence="1">
    <location>
        <begin position="1"/>
        <end position="29"/>
    </location>
</feature>
<dbReference type="EMBL" id="VENC01000012">
    <property type="protein sequence ID" value="MTI99596.1"/>
    <property type="molecule type" value="Genomic_DNA"/>
</dbReference>
<reference evidence="2 4" key="1">
    <citation type="submission" date="2019-06" db="EMBL/GenBank/DDBJ databases">
        <title>Enrichment of Autotrophic Halophilic Microorganisms from Red Sea Brine Pool Using Microbial Electrosynthesis System.</title>
        <authorList>
            <person name="Alqahtani M.F."/>
            <person name="Bajracharya S."/>
            <person name="Katuri K.P."/>
            <person name="Ali M."/>
            <person name="Saikaly P.E."/>
        </authorList>
    </citation>
    <scope>NUCLEOTIDE SEQUENCE [LARGE SCALE GENOMIC DNA]</scope>
    <source>
        <strain evidence="2">MES15</strain>
    </source>
</reference>
<accession>A0A1E3BUM7</accession>
<keyword evidence="1" id="KW-0732">Signal</keyword>
<organism evidence="2 4">
    <name type="scientific">Marinobacter adhaerens</name>
    <dbReference type="NCBI Taxonomy" id="1033846"/>
    <lineage>
        <taxon>Bacteria</taxon>
        <taxon>Pseudomonadati</taxon>
        <taxon>Pseudomonadota</taxon>
        <taxon>Gammaproteobacteria</taxon>
        <taxon>Pseudomonadales</taxon>
        <taxon>Marinobacteraceae</taxon>
        <taxon>Marinobacter</taxon>
    </lineage>
</organism>
<dbReference type="Pfam" id="PF09694">
    <property type="entry name" value="Gcw_chp"/>
    <property type="match status" value="1"/>
</dbReference>
<keyword evidence="5" id="KW-1185">Reference proteome</keyword>
<dbReference type="InterPro" id="IPR010239">
    <property type="entry name" value="CHP02001"/>
</dbReference>
<sequence length="242" mass="25891">MKRRISTKDCLLSVGLLVTLQAVPLIANANVSANLGVTSNYLFRGVTQTDGSTATQGGLDYEHASGLYFGGWGSNVDFGDGTSYELDLYAGFSGAIEDIGYDVGYIYYSYPDAPESIDFGEIYGELNYSIASIGVAYTANSDVSGDGLFVQGDIYYYASVDVPLEDDFSTGVLIGYYDFTDDSKASIGEASYGHAAVNITKDAESFGAFSVNLEYADIDSSNALGSVNSDDPKFWLGWTKSF</sequence>
<dbReference type="Proteomes" id="UP000683442">
    <property type="component" value="Chromosome"/>
</dbReference>
<evidence type="ECO:0000313" key="3">
    <source>
        <dbReference type="EMBL" id="QWV13922.1"/>
    </source>
</evidence>
<proteinExistence type="predicted"/>
<dbReference type="NCBIfam" id="TIGR02001">
    <property type="entry name" value="gcw_chp"/>
    <property type="match status" value="1"/>
</dbReference>
<gene>
    <name evidence="2" type="ORF">FH752_13335</name>
    <name evidence="3" type="ORF">KQ249_04700</name>
</gene>
<dbReference type="RefSeq" id="WP_041644866.1">
    <property type="nucleotide sequence ID" value="NZ_CBDDHG010000002.1"/>
</dbReference>
<dbReference type="EMBL" id="CP076686">
    <property type="protein sequence ID" value="QWV13922.1"/>
    <property type="molecule type" value="Genomic_DNA"/>
</dbReference>
<name>A0A1E3BUM7_9GAMM</name>
<evidence type="ECO:0000256" key="1">
    <source>
        <dbReference type="SAM" id="SignalP"/>
    </source>
</evidence>
<dbReference type="OrthoDB" id="9793561at2"/>
<evidence type="ECO:0000313" key="4">
    <source>
        <dbReference type="Proteomes" id="UP000431462"/>
    </source>
</evidence>
<evidence type="ECO:0000313" key="2">
    <source>
        <dbReference type="EMBL" id="MTI99596.1"/>
    </source>
</evidence>
<evidence type="ECO:0000313" key="5">
    <source>
        <dbReference type="Proteomes" id="UP000683442"/>
    </source>
</evidence>
<dbReference type="AlphaFoldDB" id="A0A1E3BUM7"/>
<dbReference type="Proteomes" id="UP000431462">
    <property type="component" value="Unassembled WGS sequence"/>
</dbReference>
<feature type="chain" id="PRO_5044370350" evidence="1">
    <location>
        <begin position="30"/>
        <end position="242"/>
    </location>
</feature>
<reference evidence="3 5" key="2">
    <citation type="submission" date="2021-06" db="EMBL/GenBank/DDBJ databases">
        <title>Microbial metabolic specificity influences pelagic lipid remineralization.</title>
        <authorList>
            <person name="Behrendt L."/>
            <person name="Hunter J.E."/>
            <person name="Alcolombri U."/>
            <person name="Smriga S."/>
            <person name="Mincer T."/>
            <person name="Lowenstein D.P."/>
            <person name="Peaudecerf F.J."/>
            <person name="Fernandez V.I."/>
            <person name="Fredricks H."/>
            <person name="Almblad H."/>
            <person name="Harrison J.J."/>
            <person name="Stocker R."/>
            <person name="Van Mooy B.A.S."/>
        </authorList>
    </citation>
    <scope>NUCLEOTIDE SEQUENCE [LARGE SCALE GENOMIC DNA]</scope>
    <source>
        <strain evidence="3 5">HP15-B</strain>
    </source>
</reference>